<dbReference type="InterPro" id="IPR026275">
    <property type="entry name" value="Glyoxalase/dOase/EhpR"/>
</dbReference>
<dbReference type="Gene3D" id="3.30.720.110">
    <property type="match status" value="1"/>
</dbReference>
<proteinExistence type="predicted"/>
<evidence type="ECO:0000259" key="1">
    <source>
        <dbReference type="PROSITE" id="PS51819"/>
    </source>
</evidence>
<evidence type="ECO:0000313" key="3">
    <source>
        <dbReference type="Proteomes" id="UP000259465"/>
    </source>
</evidence>
<dbReference type="InterPro" id="IPR004360">
    <property type="entry name" value="Glyas_Fos-R_dOase_dom"/>
</dbReference>
<keyword evidence="3" id="KW-1185">Reference proteome</keyword>
<organism evidence="2 3">
    <name type="scientific">Chromobacterium rhizoryzae</name>
    <dbReference type="NCBI Taxonomy" id="1778675"/>
    <lineage>
        <taxon>Bacteria</taxon>
        <taxon>Pseudomonadati</taxon>
        <taxon>Pseudomonadota</taxon>
        <taxon>Betaproteobacteria</taxon>
        <taxon>Neisseriales</taxon>
        <taxon>Chromobacteriaceae</taxon>
        <taxon>Chromobacterium</taxon>
    </lineage>
</organism>
<dbReference type="InterPro" id="IPR029068">
    <property type="entry name" value="Glyas_Bleomycin-R_OHBP_Dase"/>
</dbReference>
<dbReference type="RefSeq" id="WP_118268054.1">
    <property type="nucleotide sequence ID" value="NZ_CP031968.1"/>
</dbReference>
<accession>A0AAD0RRR4</accession>
<dbReference type="InterPro" id="IPR037523">
    <property type="entry name" value="VOC_core"/>
</dbReference>
<reference evidence="2 3" key="1">
    <citation type="submission" date="2018-08" db="EMBL/GenBank/DDBJ databases">
        <title>Complete genome sequence of JP2-74.</title>
        <authorList>
            <person name="Wu L."/>
        </authorList>
    </citation>
    <scope>NUCLEOTIDE SEQUENCE [LARGE SCALE GENOMIC DNA]</scope>
    <source>
        <strain evidence="2 3">JP2-74</strain>
    </source>
</reference>
<dbReference type="Proteomes" id="UP000259465">
    <property type="component" value="Chromosome"/>
</dbReference>
<feature type="domain" description="VOC" evidence="1">
    <location>
        <begin position="6"/>
        <end position="122"/>
    </location>
</feature>
<dbReference type="SUPFAM" id="SSF54593">
    <property type="entry name" value="Glyoxalase/Bleomycin resistance protein/Dihydroxybiphenyl dioxygenase"/>
    <property type="match status" value="1"/>
</dbReference>
<gene>
    <name evidence="2" type="ORF">D1345_14365</name>
</gene>
<name>A0AAD0RRR4_9NEIS</name>
<dbReference type="AlphaFoldDB" id="A0AAD0RRR4"/>
<dbReference type="Gene3D" id="3.30.720.120">
    <property type="match status" value="1"/>
</dbReference>
<dbReference type="Pfam" id="PF00903">
    <property type="entry name" value="Glyoxalase"/>
    <property type="match status" value="1"/>
</dbReference>
<dbReference type="PROSITE" id="PS51819">
    <property type="entry name" value="VOC"/>
    <property type="match status" value="1"/>
</dbReference>
<sequence>MTLAPQPNLQLLYVTDIQRATALYRRLFAADPVFVSPRYVAFSAGGEALFALWSGGAAPYADVPRFVETGIMLASGEAVDQLYHAWRNDPDLRIAEPPSTEVFGRTFLAQDPDGHRIRVCQRD</sequence>
<protein>
    <submittedName>
        <fullName evidence="2">Glyoxalase</fullName>
    </submittedName>
</protein>
<dbReference type="KEGG" id="crz:D1345_14365"/>
<evidence type="ECO:0000313" key="2">
    <source>
        <dbReference type="EMBL" id="AXT47302.1"/>
    </source>
</evidence>
<dbReference type="PIRSF" id="PIRSF039020">
    <property type="entry name" value="EhpR"/>
    <property type="match status" value="1"/>
</dbReference>
<dbReference type="EMBL" id="CP031968">
    <property type="protein sequence ID" value="AXT47302.1"/>
    <property type="molecule type" value="Genomic_DNA"/>
</dbReference>